<evidence type="ECO:0000313" key="1">
    <source>
        <dbReference type="EMBL" id="GEK56075.1"/>
    </source>
</evidence>
<accession>A0A510XYF4</accession>
<proteinExistence type="predicted"/>
<keyword evidence="2" id="KW-1185">Reference proteome</keyword>
<dbReference type="InterPro" id="IPR027417">
    <property type="entry name" value="P-loop_NTPase"/>
</dbReference>
<evidence type="ECO:0000313" key="2">
    <source>
        <dbReference type="Proteomes" id="UP000321419"/>
    </source>
</evidence>
<dbReference type="SUPFAM" id="SSF52540">
    <property type="entry name" value="P-loop containing nucleoside triphosphate hydrolases"/>
    <property type="match status" value="1"/>
</dbReference>
<reference evidence="1 2" key="1">
    <citation type="submission" date="2019-07" db="EMBL/GenBank/DDBJ databases">
        <title>Whole genome shotgun sequence of Pseudoalteromonas espejiana NBRC 102222.</title>
        <authorList>
            <person name="Hosoyama A."/>
            <person name="Uohara A."/>
            <person name="Ohji S."/>
            <person name="Ichikawa N."/>
        </authorList>
    </citation>
    <scope>NUCLEOTIDE SEQUENCE [LARGE SCALE GENOMIC DNA]</scope>
    <source>
        <strain evidence="1 2">NBRC 102222</strain>
    </source>
</reference>
<evidence type="ECO:0008006" key="3">
    <source>
        <dbReference type="Google" id="ProtNLM"/>
    </source>
</evidence>
<dbReference type="Gene3D" id="3.40.50.300">
    <property type="entry name" value="P-loop containing nucleotide triphosphate hydrolases"/>
    <property type="match status" value="1"/>
</dbReference>
<name>A0A510XYF4_9GAMM</name>
<organism evidence="1 2">
    <name type="scientific">Pseudoalteromonas espejiana</name>
    <dbReference type="NCBI Taxonomy" id="28107"/>
    <lineage>
        <taxon>Bacteria</taxon>
        <taxon>Pseudomonadati</taxon>
        <taxon>Pseudomonadota</taxon>
        <taxon>Gammaproteobacteria</taxon>
        <taxon>Alteromonadales</taxon>
        <taxon>Pseudoalteromonadaceae</taxon>
        <taxon>Pseudoalteromonas</taxon>
    </lineage>
</organism>
<gene>
    <name evidence="1" type="ORF">PES01_29200</name>
</gene>
<protein>
    <recommendedName>
        <fullName evidence="3">KaiC-like domain-containing protein</fullName>
    </recommendedName>
</protein>
<dbReference type="Pfam" id="PF13481">
    <property type="entry name" value="AAA_25"/>
    <property type="match status" value="1"/>
</dbReference>
<dbReference type="Proteomes" id="UP000321419">
    <property type="component" value="Unassembled WGS sequence"/>
</dbReference>
<sequence>MNEQLELFGETIQAGVGYIKHQLNTVKIKAKAALGYGTNNPIKYKEFKNIKGIDRTPLFGKYFKTGDIVELAGAQGGGKSFLTYKMITAICTRGQFLGEHAPQAKKVLLLDGELPVDDVNHRFDNILNVLDTEQLSQFEDNFSIINREFAGGLLPDLCKLQEHDQLFIDMLKFDVVVIDSLKTNTFGSNISSADEISGLIRLFLLLKAHGVTVIYINHFTKGEVVLGSVDFDIINDVTLKFSIDKKKGCGVRKLEVVKGRSMSDAEKAPTYFTFHPDEHGTPFRQIA</sequence>
<dbReference type="AlphaFoldDB" id="A0A510XYF4"/>
<dbReference type="RefSeq" id="WP_089347097.1">
    <property type="nucleotide sequence ID" value="NZ_BJUM01000031.1"/>
</dbReference>
<comment type="caution">
    <text evidence="1">The sequence shown here is derived from an EMBL/GenBank/DDBJ whole genome shotgun (WGS) entry which is preliminary data.</text>
</comment>
<dbReference type="EMBL" id="BJUM01000031">
    <property type="protein sequence ID" value="GEK56075.1"/>
    <property type="molecule type" value="Genomic_DNA"/>
</dbReference>
<dbReference type="OrthoDB" id="9805141at2"/>